<sequence length="127" mass="14012">MPVGAGSRWAVAAVPFSGDDVFAQCSTADSQLQGGFMTSWNRGVAMARTAFDGRRGGGYGGLRIVLRRRLEVMAIGMVLPREYIFMSFPSVLNDSTCWELMPLNDEETPHHAENLNVIFKHFDITGK</sequence>
<accession>A0A9N9LDH1</accession>
<dbReference type="AlphaFoldDB" id="A0A9N9LDH1"/>
<dbReference type="OrthoDB" id="10366173at2759"/>
<keyword evidence="2" id="KW-1185">Reference proteome</keyword>
<proteinExistence type="predicted"/>
<gene>
    <name evidence="1" type="ORF">HYALB_00007214</name>
</gene>
<comment type="caution">
    <text evidence="1">The sequence shown here is derived from an EMBL/GenBank/DDBJ whole genome shotgun (WGS) entry which is preliminary data.</text>
</comment>
<reference evidence="1" key="1">
    <citation type="submission" date="2021-07" db="EMBL/GenBank/DDBJ databases">
        <authorList>
            <person name="Durling M."/>
        </authorList>
    </citation>
    <scope>NUCLEOTIDE SEQUENCE</scope>
</reference>
<dbReference type="EMBL" id="CAJVRM010000027">
    <property type="protein sequence ID" value="CAG8971733.1"/>
    <property type="molecule type" value="Genomic_DNA"/>
</dbReference>
<evidence type="ECO:0000313" key="1">
    <source>
        <dbReference type="EMBL" id="CAG8971733.1"/>
    </source>
</evidence>
<protein>
    <submittedName>
        <fullName evidence="1">Uncharacterized protein</fullName>
    </submittedName>
</protein>
<dbReference type="Proteomes" id="UP000701801">
    <property type="component" value="Unassembled WGS sequence"/>
</dbReference>
<evidence type="ECO:0000313" key="2">
    <source>
        <dbReference type="Proteomes" id="UP000701801"/>
    </source>
</evidence>
<organism evidence="1 2">
    <name type="scientific">Hymenoscyphus albidus</name>
    <dbReference type="NCBI Taxonomy" id="595503"/>
    <lineage>
        <taxon>Eukaryota</taxon>
        <taxon>Fungi</taxon>
        <taxon>Dikarya</taxon>
        <taxon>Ascomycota</taxon>
        <taxon>Pezizomycotina</taxon>
        <taxon>Leotiomycetes</taxon>
        <taxon>Helotiales</taxon>
        <taxon>Helotiaceae</taxon>
        <taxon>Hymenoscyphus</taxon>
    </lineage>
</organism>
<name>A0A9N9LDH1_9HELO</name>